<dbReference type="AlphaFoldDB" id="F8CPW4"/>
<name>F8CPW4_MYXFH</name>
<sequence>METPFSRFFTRKVTLPGWSDTVSRLRSFTQCQPVPTVMSCATKGLPLMDTKNEFSQPAGGGEEGRCVGSAGMAVDVVPGRSVHPNVPPASTLAAGVHWHAQPLVETALPTSFSNAVRSLPEKRRPALVNGASCAARMRPLPSVLPMTSHAWQPMSTASRWLPVKVLSRMQMSRERYGGDAVTAER</sequence>
<proteinExistence type="predicted"/>
<dbReference type="KEGG" id="mfu:LILAB_05330"/>
<dbReference type="Proteomes" id="UP000000488">
    <property type="component" value="Chromosome"/>
</dbReference>
<accession>F8CPW4</accession>
<evidence type="ECO:0000313" key="2">
    <source>
        <dbReference type="Proteomes" id="UP000000488"/>
    </source>
</evidence>
<organism evidence="1 2">
    <name type="scientific">Myxococcus fulvus (strain ATCC BAA-855 / HW-1)</name>
    <dbReference type="NCBI Taxonomy" id="483219"/>
    <lineage>
        <taxon>Bacteria</taxon>
        <taxon>Pseudomonadati</taxon>
        <taxon>Myxococcota</taxon>
        <taxon>Myxococcia</taxon>
        <taxon>Myxococcales</taxon>
        <taxon>Cystobacterineae</taxon>
        <taxon>Myxococcaceae</taxon>
        <taxon>Myxococcus</taxon>
    </lineage>
</organism>
<dbReference type="STRING" id="483219.LILAB_05330"/>
<protein>
    <submittedName>
        <fullName evidence="1">Uncharacterized protein</fullName>
    </submittedName>
</protein>
<reference evidence="1 2" key="1">
    <citation type="journal article" date="2011" name="J. Bacteriol.">
        <title>Genome sequence of the halotolerant marine bacterium Myxococcus fulvus HW-1.</title>
        <authorList>
            <person name="Li Z.F."/>
            <person name="Li X."/>
            <person name="Liu H."/>
            <person name="Liu X."/>
            <person name="Han K."/>
            <person name="Wu Z.H."/>
            <person name="Hu W."/>
            <person name="Li F.F."/>
            <person name="Li Y.Z."/>
        </authorList>
    </citation>
    <scope>NUCLEOTIDE SEQUENCE [LARGE SCALE GENOMIC DNA]</scope>
    <source>
        <strain evidence="2">ATCC BAA-855 / HW-1</strain>
    </source>
</reference>
<dbReference type="HOGENOM" id="CLU_1459825_0_0_7"/>
<dbReference type="EMBL" id="CP002830">
    <property type="protein sequence ID" value="AEI62987.1"/>
    <property type="molecule type" value="Genomic_DNA"/>
</dbReference>
<gene>
    <name evidence="1" type="ordered locus">LILAB_05330</name>
</gene>
<evidence type="ECO:0000313" key="1">
    <source>
        <dbReference type="EMBL" id="AEI62987.1"/>
    </source>
</evidence>